<keyword evidence="2" id="KW-1185">Reference proteome</keyword>
<dbReference type="InterPro" id="IPR023606">
    <property type="entry name" value="CoA-Trfase_III_dom_1_sf"/>
</dbReference>
<accession>A0A4R1HVK2</accession>
<dbReference type="SUPFAM" id="SSF89796">
    <property type="entry name" value="CoA-transferase family III (CaiB/BaiF)"/>
    <property type="match status" value="2"/>
</dbReference>
<dbReference type="OrthoDB" id="9058532at2"/>
<dbReference type="InterPro" id="IPR050509">
    <property type="entry name" value="CoA-transferase_III"/>
</dbReference>
<dbReference type="PANTHER" id="PTHR48228:SF4">
    <property type="entry name" value="BLR3030 PROTEIN"/>
    <property type="match status" value="1"/>
</dbReference>
<proteinExistence type="predicted"/>
<keyword evidence="1" id="KW-0808">Transferase</keyword>
<protein>
    <submittedName>
        <fullName evidence="1">CoA transferase family III</fullName>
    </submittedName>
</protein>
<gene>
    <name evidence="1" type="ORF">EV378_2138</name>
</gene>
<dbReference type="InterPro" id="IPR044855">
    <property type="entry name" value="CoA-Trfase_III_dom3_sf"/>
</dbReference>
<evidence type="ECO:0000313" key="2">
    <source>
        <dbReference type="Proteomes" id="UP000295560"/>
    </source>
</evidence>
<dbReference type="InterPro" id="IPR003673">
    <property type="entry name" value="CoA-Trfase_fam_III"/>
</dbReference>
<name>A0A4R1HVK2_PSEEN</name>
<evidence type="ECO:0000313" key="1">
    <source>
        <dbReference type="EMBL" id="TCK26308.1"/>
    </source>
</evidence>
<dbReference type="EMBL" id="SMFZ01000001">
    <property type="protein sequence ID" value="TCK26308.1"/>
    <property type="molecule type" value="Genomic_DNA"/>
</dbReference>
<dbReference type="Pfam" id="PF02515">
    <property type="entry name" value="CoA_transf_3"/>
    <property type="match status" value="2"/>
</dbReference>
<sequence>MSALTDRLHEVTGRRETTADVDAHSVLADVLGGVGTPADAAGGTVTFTGADPVVPSTLRLGTAAGVGLAAKSVAMAALWRHRTGQTQDVAMDLRVAPHRLCPFYDRKWELLGGYPPTSTAEPHPAMAFSFYRTADDRWVLPQNMYPGLRRHALSLLGSPDTKEAVGAAIGRWRAAELEQAAAEAGVVFPMLRTLPEFLAEQQYREHLADLPLIEVERIGDSAPEPFTPAPTDPLDGIRALGMGKVIAGAGIGRTLALHGADVLNIWRPTEQEHENVYYSANVGVRSTLLDPDTPDGRARLENLLHGADVFYHNRRPRLIDRLGLGPEQVAALRPGIVHVTASLHGLTGPWSDRPGFDQTAGTVTGMMLLEGDRDRPRLPPILVVNDYLVPWLASVGVARALQRRAEHGGSYRVHVSLTRTALWILGLGILDKQWARATAGATERHRYPDPETFRAETPCGDYQGVTDQVWMSRTPGRYRTLLVPRGSCRPEWRADRAG</sequence>
<dbReference type="RefSeq" id="WP_132423362.1">
    <property type="nucleotide sequence ID" value="NZ_SMFZ01000001.1"/>
</dbReference>
<reference evidence="1 2" key="1">
    <citation type="submission" date="2019-03" db="EMBL/GenBank/DDBJ databases">
        <title>Sequencing the genomes of 1000 actinobacteria strains.</title>
        <authorList>
            <person name="Klenk H.-P."/>
        </authorList>
    </citation>
    <scope>NUCLEOTIDE SEQUENCE [LARGE SCALE GENOMIC DNA]</scope>
    <source>
        <strain evidence="1 2">DSM 44969</strain>
    </source>
</reference>
<organism evidence="1 2">
    <name type="scientific">Pseudonocardia endophytica</name>
    <dbReference type="NCBI Taxonomy" id="401976"/>
    <lineage>
        <taxon>Bacteria</taxon>
        <taxon>Bacillati</taxon>
        <taxon>Actinomycetota</taxon>
        <taxon>Actinomycetes</taxon>
        <taxon>Pseudonocardiales</taxon>
        <taxon>Pseudonocardiaceae</taxon>
        <taxon>Pseudonocardia</taxon>
    </lineage>
</organism>
<comment type="caution">
    <text evidence="1">The sequence shown here is derived from an EMBL/GenBank/DDBJ whole genome shotgun (WGS) entry which is preliminary data.</text>
</comment>
<dbReference type="PANTHER" id="PTHR48228">
    <property type="entry name" value="SUCCINYL-COA--D-CITRAMALATE COA-TRANSFERASE"/>
    <property type="match status" value="1"/>
</dbReference>
<dbReference type="Gene3D" id="3.40.50.10540">
    <property type="entry name" value="Crotonobetainyl-coa:carnitine coa-transferase, domain 1"/>
    <property type="match status" value="2"/>
</dbReference>
<dbReference type="Proteomes" id="UP000295560">
    <property type="component" value="Unassembled WGS sequence"/>
</dbReference>
<dbReference type="AlphaFoldDB" id="A0A4R1HVK2"/>
<dbReference type="Gene3D" id="3.30.1540.10">
    <property type="entry name" value="formyl-coa transferase, domain 3"/>
    <property type="match status" value="1"/>
</dbReference>
<dbReference type="GO" id="GO:0016740">
    <property type="term" value="F:transferase activity"/>
    <property type="evidence" value="ECO:0007669"/>
    <property type="project" value="UniProtKB-KW"/>
</dbReference>